<proteinExistence type="predicted"/>
<name>U7QBM6_9CYAN</name>
<dbReference type="Pfam" id="PF06051">
    <property type="entry name" value="DUF928"/>
    <property type="match status" value="1"/>
</dbReference>
<evidence type="ECO:0008006" key="3">
    <source>
        <dbReference type="Google" id="ProtNLM"/>
    </source>
</evidence>
<dbReference type="Proteomes" id="UP000017127">
    <property type="component" value="Unassembled WGS sequence"/>
</dbReference>
<evidence type="ECO:0000313" key="2">
    <source>
        <dbReference type="Proteomes" id="UP000017127"/>
    </source>
</evidence>
<reference evidence="1 2" key="1">
    <citation type="journal article" date="2013" name="Front. Microbiol.">
        <title>Comparative genomic analyses of the cyanobacterium, Lyngbya aestuarii BL J, a powerful hydrogen producer.</title>
        <authorList>
            <person name="Kothari A."/>
            <person name="Vaughn M."/>
            <person name="Garcia-Pichel F."/>
        </authorList>
    </citation>
    <scope>NUCLEOTIDE SEQUENCE [LARGE SCALE GENOMIC DNA]</scope>
    <source>
        <strain evidence="1 2">BL J</strain>
    </source>
</reference>
<gene>
    <name evidence="1" type="ORF">M595_4774</name>
</gene>
<dbReference type="RefSeq" id="WP_023068469.1">
    <property type="nucleotide sequence ID" value="NZ_AUZM01000062.1"/>
</dbReference>
<accession>U7QBM6</accession>
<dbReference type="AlphaFoldDB" id="U7QBM6"/>
<sequence length="264" mass="28975">MQRQHFSQLFSQQFISVLVTVSVGLAIIPSLPVRAEKSSSQQTRVSVAFQPPAGQGMPNRTAGGASRTGNNCPILSADQTQLTALVPALQKPNDISSNLTGLTTEETPKFYFFVPTMAAQEGVFSLKDENDKDIYQTRLPLSGQTGIISVKLPSDSQLKVGQSYRWSFGLVCQAQSDQQQPEVVFVTGEIRRIQTDIAVSNQLQQLTPLEQAAVYAENGIWFESIGILADLRKTQPNDSMLASKWEELLKSVGLEEIAQQPFID</sequence>
<organism evidence="1 2">
    <name type="scientific">Lyngbya aestuarii BL J</name>
    <dbReference type="NCBI Taxonomy" id="1348334"/>
    <lineage>
        <taxon>Bacteria</taxon>
        <taxon>Bacillati</taxon>
        <taxon>Cyanobacteriota</taxon>
        <taxon>Cyanophyceae</taxon>
        <taxon>Oscillatoriophycideae</taxon>
        <taxon>Oscillatoriales</taxon>
        <taxon>Microcoleaceae</taxon>
        <taxon>Lyngbya</taxon>
    </lineage>
</organism>
<protein>
    <recommendedName>
        <fullName evidence="3">DUF928 domain-containing protein</fullName>
    </recommendedName>
</protein>
<dbReference type="EMBL" id="AUZM01000062">
    <property type="protein sequence ID" value="ERT05269.1"/>
    <property type="molecule type" value="Genomic_DNA"/>
</dbReference>
<evidence type="ECO:0000313" key="1">
    <source>
        <dbReference type="EMBL" id="ERT05269.1"/>
    </source>
</evidence>
<dbReference type="InterPro" id="IPR010328">
    <property type="entry name" value="DUF928"/>
</dbReference>
<keyword evidence="2" id="KW-1185">Reference proteome</keyword>
<comment type="caution">
    <text evidence="1">The sequence shown here is derived from an EMBL/GenBank/DDBJ whole genome shotgun (WGS) entry which is preliminary data.</text>
</comment>